<organism evidence="1 2">
    <name type="scientific">Arcticibacter svalbardensis MN12-7</name>
    <dbReference type="NCBI Taxonomy" id="1150600"/>
    <lineage>
        <taxon>Bacteria</taxon>
        <taxon>Pseudomonadati</taxon>
        <taxon>Bacteroidota</taxon>
        <taxon>Sphingobacteriia</taxon>
        <taxon>Sphingobacteriales</taxon>
        <taxon>Sphingobacteriaceae</taxon>
        <taxon>Arcticibacter</taxon>
    </lineage>
</organism>
<reference evidence="1 2" key="1">
    <citation type="journal article" date="2013" name="Genome Announc.">
        <title>Draft Genome Sequence of Arcticibacter svalbardensis Strain MN12-7T, a Member of the Family Sphingobacteriaceae Isolated from an Arctic Soil Sample.</title>
        <authorList>
            <person name="Shivaji S."/>
            <person name="Ara S."/>
            <person name="Prasad S."/>
            <person name="Manasa B.P."/>
            <person name="Begum Z."/>
            <person name="Singh A."/>
            <person name="Kumar Pinnaka A."/>
        </authorList>
    </citation>
    <scope>NUCLEOTIDE SEQUENCE [LARGE SCALE GENOMIC DNA]</scope>
    <source>
        <strain evidence="1 2">MN12-7</strain>
    </source>
</reference>
<evidence type="ECO:0000313" key="1">
    <source>
        <dbReference type="EMBL" id="EOR95492.1"/>
    </source>
</evidence>
<dbReference type="AlphaFoldDB" id="R9GUF7"/>
<dbReference type="Proteomes" id="UP000014174">
    <property type="component" value="Unassembled WGS sequence"/>
</dbReference>
<dbReference type="EMBL" id="AQPN01000049">
    <property type="protein sequence ID" value="EOR95492.1"/>
    <property type="molecule type" value="Genomic_DNA"/>
</dbReference>
<dbReference type="eggNOG" id="COG4733">
    <property type="taxonomic scope" value="Bacteria"/>
</dbReference>
<gene>
    <name evidence="1" type="ORF">ADIARSV_1311</name>
</gene>
<evidence type="ECO:0000313" key="2">
    <source>
        <dbReference type="Proteomes" id="UP000014174"/>
    </source>
</evidence>
<dbReference type="Gene3D" id="2.60.40.10">
    <property type="entry name" value="Immunoglobulins"/>
    <property type="match status" value="1"/>
</dbReference>
<sequence length="576" mass="62578">MESGRLTYVGDRDGNRVPDFSYAGYKGGGVPIPTVKIVETVSAIEGDNTAHIQSALDKVSTLDLGSDGFRGAVFLKAGKYNIQGTLHINASGVVLRGAGDNGDSSTNTILIGKGDVPHQRNILVIGGKKDSEWVDSIPGTRTNIMTEFLPVGSRSFTVSNASRFKVGDNIIIKHPSTKAWIDAVQGGGTDSDKVWIPGKLDILYNRTITAINGNMITIDAPVYNHLNRSLSQSYIYKYDRTGIVSNVGVEDLRIDIESSDSKSEKHANNAVAFNKVENAWAKKVIALHFRQSGFITQNATFITVQNCKALYPHSVVTGGRRYNFNADMASNNILFENCEATNARHDFVSNGASTTSGVVFLNCLSQFTKNTSEGHRRWSQGLLYDNITFTKGTAPEPVLALYNRGSFGTGHGWAAVHSVIWNVKAPGKKIILQKPPTGQNYCFMSDGIISGDGPFKQPTGYIEGTAELPLIPSLYTAQLKERLKYGMPPDAPAQVKAIHSAGNITISWDDLSPSETGYEVERSTDSLSDFKLIAHLPANKTMFLDKKATKGTFFYRVRATGVNGKSAYGNLAEEKK</sequence>
<dbReference type="SUPFAM" id="SSF51126">
    <property type="entry name" value="Pectin lyase-like"/>
    <property type="match status" value="1"/>
</dbReference>
<accession>R9GUF7</accession>
<dbReference type="CDD" id="cd00063">
    <property type="entry name" value="FN3"/>
    <property type="match status" value="1"/>
</dbReference>
<dbReference type="eggNOG" id="COG3979">
    <property type="taxonomic scope" value="Bacteria"/>
</dbReference>
<protein>
    <submittedName>
        <fullName evidence="1">LysM domain-containing protein</fullName>
    </submittedName>
</protein>
<keyword evidence="2" id="KW-1185">Reference proteome</keyword>
<dbReference type="InterPro" id="IPR003961">
    <property type="entry name" value="FN3_dom"/>
</dbReference>
<dbReference type="STRING" id="1150600.ADIARSV_1311"/>
<dbReference type="PATRIC" id="fig|1150600.3.peg.1288"/>
<comment type="caution">
    <text evidence="1">The sequence shown here is derived from an EMBL/GenBank/DDBJ whole genome shotgun (WGS) entry which is preliminary data.</text>
</comment>
<proteinExistence type="predicted"/>
<dbReference type="SUPFAM" id="SSF49265">
    <property type="entry name" value="Fibronectin type III"/>
    <property type="match status" value="1"/>
</dbReference>
<dbReference type="InterPro" id="IPR036116">
    <property type="entry name" value="FN3_sf"/>
</dbReference>
<name>R9GUF7_9SPHI</name>
<dbReference type="InterPro" id="IPR011050">
    <property type="entry name" value="Pectin_lyase_fold/virulence"/>
</dbReference>
<dbReference type="InterPro" id="IPR013783">
    <property type="entry name" value="Ig-like_fold"/>
</dbReference>